<name>A0A3S3BIR5_9NOCA</name>
<dbReference type="AlphaFoldDB" id="A0A3S3BIR5"/>
<keyword evidence="5" id="KW-1185">Reference proteome</keyword>
<dbReference type="SUPFAM" id="SSF140459">
    <property type="entry name" value="PE/PPE dimer-like"/>
    <property type="match status" value="1"/>
</dbReference>
<dbReference type="RefSeq" id="WP_127947381.1">
    <property type="nucleotide sequence ID" value="NZ_RKLN01000004.1"/>
</dbReference>
<feature type="compositionally biased region" description="Low complexity" evidence="2">
    <location>
        <begin position="345"/>
        <end position="360"/>
    </location>
</feature>
<dbReference type="Pfam" id="PF00823">
    <property type="entry name" value="PPE"/>
    <property type="match status" value="1"/>
</dbReference>
<evidence type="ECO:0000256" key="1">
    <source>
        <dbReference type="ARBA" id="ARBA00010652"/>
    </source>
</evidence>
<evidence type="ECO:0000313" key="5">
    <source>
        <dbReference type="Proteomes" id="UP000284333"/>
    </source>
</evidence>
<feature type="region of interest" description="Disordered" evidence="2">
    <location>
        <begin position="282"/>
        <end position="389"/>
    </location>
</feature>
<reference evidence="4 5" key="1">
    <citation type="submission" date="2018-11" db="EMBL/GenBank/DDBJ databases">
        <title>Rhodococcus spongicola sp. nov. and Rhodococcus xishaensis sp. nov. from marine sponges.</title>
        <authorList>
            <person name="Li L."/>
            <person name="Lin H.W."/>
        </authorList>
    </citation>
    <scope>NUCLEOTIDE SEQUENCE [LARGE SCALE GENOMIC DNA]</scope>
    <source>
        <strain evidence="4 5">LHW50502</strain>
    </source>
</reference>
<sequence>MAIGVTGVVWIPRGATVNSTALTAGAGPVPLSGASSAWTAVAESFVDASATLTRVMQELRTGWSGVAADAALARLAPFNGWAQQSAALAAQSAAKASAEAAAYTTAALAMPSLPEITAVKTAKTAAYATGGALTGAAAAAEAADRAMDIRAGLVMEAYEAASSSMVATPETFAPPPPLTNGSTVGLEAGDPGEVARRELENDFRASPVDTIAAAATSFTQNPAVANATTQVGTAAGMVSTATSAASDPGGAGLGGNRAATPTLMANTAIASAGTVQSAAASAGRDGAPAAPRAAGFPDRGRVALPDGWAQAGRPDGLAQTGRPDGWAQAGRSDGAVRPGGSVGGADAMRADASATARNATPVAGAPVGANRGDDDAAESDRSTPGYLRDFEHFSDGRTVIPSVIGAHLPEDGR</sequence>
<gene>
    <name evidence="4" type="ORF">EF834_11540</name>
</gene>
<evidence type="ECO:0000259" key="3">
    <source>
        <dbReference type="Pfam" id="PF00823"/>
    </source>
</evidence>
<dbReference type="Gene3D" id="1.20.1260.20">
    <property type="entry name" value="PPE superfamily"/>
    <property type="match status" value="1"/>
</dbReference>
<protein>
    <submittedName>
        <fullName evidence="4">PPE domain-containing protein</fullName>
    </submittedName>
</protein>
<accession>A0A3S3BIR5</accession>
<comment type="similarity">
    <text evidence="1">Belongs to the mycobacterial PPE family.</text>
</comment>
<dbReference type="EMBL" id="RKLN01000004">
    <property type="protein sequence ID" value="RVW02254.1"/>
    <property type="molecule type" value="Genomic_DNA"/>
</dbReference>
<dbReference type="Proteomes" id="UP000284333">
    <property type="component" value="Unassembled WGS sequence"/>
</dbReference>
<evidence type="ECO:0000256" key="2">
    <source>
        <dbReference type="SAM" id="MobiDB-lite"/>
    </source>
</evidence>
<dbReference type="OrthoDB" id="4571617at2"/>
<proteinExistence type="inferred from homology"/>
<feature type="domain" description="PPE" evidence="3">
    <location>
        <begin position="10"/>
        <end position="168"/>
    </location>
</feature>
<organism evidence="4 5">
    <name type="scientific">Rhodococcus spongiicola</name>
    <dbReference type="NCBI Taxonomy" id="2487352"/>
    <lineage>
        <taxon>Bacteria</taxon>
        <taxon>Bacillati</taxon>
        <taxon>Actinomycetota</taxon>
        <taxon>Actinomycetes</taxon>
        <taxon>Mycobacteriales</taxon>
        <taxon>Nocardiaceae</taxon>
        <taxon>Rhodococcus</taxon>
    </lineage>
</organism>
<evidence type="ECO:0000313" key="4">
    <source>
        <dbReference type="EMBL" id="RVW02254.1"/>
    </source>
</evidence>
<feature type="compositionally biased region" description="Low complexity" evidence="2">
    <location>
        <begin position="282"/>
        <end position="297"/>
    </location>
</feature>
<dbReference type="InterPro" id="IPR038332">
    <property type="entry name" value="PPE_sf"/>
</dbReference>
<dbReference type="InterPro" id="IPR000030">
    <property type="entry name" value="PPE_dom"/>
</dbReference>
<feature type="compositionally biased region" description="Basic and acidic residues" evidence="2">
    <location>
        <begin position="371"/>
        <end position="381"/>
    </location>
</feature>
<comment type="caution">
    <text evidence="4">The sequence shown here is derived from an EMBL/GenBank/DDBJ whole genome shotgun (WGS) entry which is preliminary data.</text>
</comment>